<dbReference type="AlphaFoldDB" id="A0A9W9N8G3"/>
<feature type="compositionally biased region" description="Polar residues" evidence="1">
    <location>
        <begin position="185"/>
        <end position="194"/>
    </location>
</feature>
<protein>
    <submittedName>
        <fullName evidence="2">Uncharacterized protein</fullName>
    </submittedName>
</protein>
<dbReference type="OrthoDB" id="4525556at2759"/>
<evidence type="ECO:0000256" key="1">
    <source>
        <dbReference type="SAM" id="MobiDB-lite"/>
    </source>
</evidence>
<dbReference type="EMBL" id="JAPQKR010000005">
    <property type="protein sequence ID" value="KAJ5215204.1"/>
    <property type="molecule type" value="Genomic_DNA"/>
</dbReference>
<evidence type="ECO:0000313" key="2">
    <source>
        <dbReference type="EMBL" id="KAJ5215204.1"/>
    </source>
</evidence>
<gene>
    <name evidence="2" type="ORF">N7498_001611</name>
</gene>
<proteinExistence type="predicted"/>
<keyword evidence="3" id="KW-1185">Reference proteome</keyword>
<name>A0A9W9N8G3_9EURO</name>
<accession>A0A9W9N8G3</accession>
<dbReference type="GeneID" id="83175974"/>
<evidence type="ECO:0000313" key="3">
    <source>
        <dbReference type="Proteomes" id="UP001150904"/>
    </source>
</evidence>
<dbReference type="RefSeq" id="XP_058311017.1">
    <property type="nucleotide sequence ID" value="XM_058448673.1"/>
</dbReference>
<reference evidence="2" key="1">
    <citation type="submission" date="2022-12" db="EMBL/GenBank/DDBJ databases">
        <authorList>
            <person name="Petersen C."/>
        </authorList>
    </citation>
    <scope>NUCLEOTIDE SEQUENCE</scope>
    <source>
        <strain evidence="2">IBT 15544</strain>
    </source>
</reference>
<reference evidence="2" key="2">
    <citation type="journal article" date="2023" name="IMA Fungus">
        <title>Comparative genomic study of the Penicillium genus elucidates a diverse pangenome and 15 lateral gene transfer events.</title>
        <authorList>
            <person name="Petersen C."/>
            <person name="Sorensen T."/>
            <person name="Nielsen M.R."/>
            <person name="Sondergaard T.E."/>
            <person name="Sorensen J.L."/>
            <person name="Fitzpatrick D.A."/>
            <person name="Frisvad J.C."/>
            <person name="Nielsen K.L."/>
        </authorList>
    </citation>
    <scope>NUCLEOTIDE SEQUENCE</scope>
    <source>
        <strain evidence="2">IBT 15544</strain>
    </source>
</reference>
<feature type="region of interest" description="Disordered" evidence="1">
    <location>
        <begin position="180"/>
        <end position="206"/>
    </location>
</feature>
<organism evidence="2 3">
    <name type="scientific">Penicillium cinerascens</name>
    <dbReference type="NCBI Taxonomy" id="70096"/>
    <lineage>
        <taxon>Eukaryota</taxon>
        <taxon>Fungi</taxon>
        <taxon>Dikarya</taxon>
        <taxon>Ascomycota</taxon>
        <taxon>Pezizomycotina</taxon>
        <taxon>Eurotiomycetes</taxon>
        <taxon>Eurotiomycetidae</taxon>
        <taxon>Eurotiales</taxon>
        <taxon>Aspergillaceae</taxon>
        <taxon>Penicillium</taxon>
    </lineage>
</organism>
<comment type="caution">
    <text evidence="2">The sequence shown here is derived from an EMBL/GenBank/DDBJ whole genome shotgun (WGS) entry which is preliminary data.</text>
</comment>
<dbReference type="Proteomes" id="UP001150904">
    <property type="component" value="Unassembled WGS sequence"/>
</dbReference>
<sequence>MAFISRTTIKRDLRFNESDLFDDDDIMVRKEEFRCFTEYFEQWQAESGDLNRIVEVTRRLNNLGHEKVGSIALEMTYLFQFHCYQQYRSGNEILYEKHARLYDIILEQLYANEWFTLDEKTRSQRRYRIANQIKIGRRWSICVSSLPLSPPGANFPYDVDFTQWLHFDDQISEQMDVDVDKNEDNAITSANSAPLTDPDRQNSPSS</sequence>